<name>A0AAE1XNE2_9LAMI</name>
<evidence type="ECO:0000313" key="2">
    <source>
        <dbReference type="Proteomes" id="UP001293254"/>
    </source>
</evidence>
<dbReference type="AlphaFoldDB" id="A0AAE1XNE2"/>
<dbReference type="EMBL" id="JACGWO010000011">
    <property type="protein sequence ID" value="KAK4415058.1"/>
    <property type="molecule type" value="Genomic_DNA"/>
</dbReference>
<comment type="caution">
    <text evidence="1">The sequence shown here is derived from an EMBL/GenBank/DDBJ whole genome shotgun (WGS) entry which is preliminary data.</text>
</comment>
<evidence type="ECO:0000313" key="1">
    <source>
        <dbReference type="EMBL" id="KAK4415058.1"/>
    </source>
</evidence>
<keyword evidence="2" id="KW-1185">Reference proteome</keyword>
<organism evidence="1 2">
    <name type="scientific">Sesamum alatum</name>
    <dbReference type="NCBI Taxonomy" id="300844"/>
    <lineage>
        <taxon>Eukaryota</taxon>
        <taxon>Viridiplantae</taxon>
        <taxon>Streptophyta</taxon>
        <taxon>Embryophyta</taxon>
        <taxon>Tracheophyta</taxon>
        <taxon>Spermatophyta</taxon>
        <taxon>Magnoliopsida</taxon>
        <taxon>eudicotyledons</taxon>
        <taxon>Gunneridae</taxon>
        <taxon>Pentapetalae</taxon>
        <taxon>asterids</taxon>
        <taxon>lamiids</taxon>
        <taxon>Lamiales</taxon>
        <taxon>Pedaliaceae</taxon>
        <taxon>Sesamum</taxon>
    </lineage>
</organism>
<gene>
    <name evidence="1" type="ORF">Salat_2612900</name>
</gene>
<reference evidence="1" key="2">
    <citation type="journal article" date="2024" name="Plant">
        <title>Genomic evolution and insights into agronomic trait innovations of Sesamum species.</title>
        <authorList>
            <person name="Miao H."/>
            <person name="Wang L."/>
            <person name="Qu L."/>
            <person name="Liu H."/>
            <person name="Sun Y."/>
            <person name="Le M."/>
            <person name="Wang Q."/>
            <person name="Wei S."/>
            <person name="Zheng Y."/>
            <person name="Lin W."/>
            <person name="Duan Y."/>
            <person name="Cao H."/>
            <person name="Xiong S."/>
            <person name="Wang X."/>
            <person name="Wei L."/>
            <person name="Li C."/>
            <person name="Ma Q."/>
            <person name="Ju M."/>
            <person name="Zhao R."/>
            <person name="Li G."/>
            <person name="Mu C."/>
            <person name="Tian Q."/>
            <person name="Mei H."/>
            <person name="Zhang T."/>
            <person name="Gao T."/>
            <person name="Zhang H."/>
        </authorList>
    </citation>
    <scope>NUCLEOTIDE SEQUENCE</scope>
    <source>
        <strain evidence="1">3651</strain>
    </source>
</reference>
<proteinExistence type="predicted"/>
<sequence>MSLKEWIQRFWMITDSCFTSITSRIGTEFLKVVLGPSKKNLIILRPIGTDENPSEVNLNWSDFHVHVHGLSLNKMTKDMTIFIGNQIGCFVDVEMDSSEVA</sequence>
<dbReference type="Proteomes" id="UP001293254">
    <property type="component" value="Unassembled WGS sequence"/>
</dbReference>
<accession>A0AAE1XNE2</accession>
<reference evidence="1" key="1">
    <citation type="submission" date="2020-06" db="EMBL/GenBank/DDBJ databases">
        <authorList>
            <person name="Li T."/>
            <person name="Hu X."/>
            <person name="Zhang T."/>
            <person name="Song X."/>
            <person name="Zhang H."/>
            <person name="Dai N."/>
            <person name="Sheng W."/>
            <person name="Hou X."/>
            <person name="Wei L."/>
        </authorList>
    </citation>
    <scope>NUCLEOTIDE SEQUENCE</scope>
    <source>
        <strain evidence="1">3651</strain>
        <tissue evidence="1">Leaf</tissue>
    </source>
</reference>
<protein>
    <submittedName>
        <fullName evidence="1">Uncharacterized protein</fullName>
    </submittedName>
</protein>